<evidence type="ECO:0000313" key="4">
    <source>
        <dbReference type="Proteomes" id="UP001065265"/>
    </source>
</evidence>
<dbReference type="PANTHER" id="PTHR22911:SF103">
    <property type="entry name" value="BLR2811 PROTEIN"/>
    <property type="match status" value="1"/>
</dbReference>
<dbReference type="SUPFAM" id="SSF103481">
    <property type="entry name" value="Multidrug resistance efflux transporter EmrE"/>
    <property type="match status" value="2"/>
</dbReference>
<evidence type="ECO:0000259" key="2">
    <source>
        <dbReference type="Pfam" id="PF00892"/>
    </source>
</evidence>
<feature type="transmembrane region" description="Helical" evidence="1">
    <location>
        <begin position="271"/>
        <end position="289"/>
    </location>
</feature>
<keyword evidence="1" id="KW-0472">Membrane</keyword>
<feature type="transmembrane region" description="Helical" evidence="1">
    <location>
        <begin position="178"/>
        <end position="202"/>
    </location>
</feature>
<dbReference type="InterPro" id="IPR037185">
    <property type="entry name" value="EmrE-like"/>
</dbReference>
<dbReference type="Proteomes" id="UP001065265">
    <property type="component" value="Chromosome"/>
</dbReference>
<accession>A0ABY5SUY3</accession>
<feature type="transmembrane region" description="Helical" evidence="1">
    <location>
        <begin position="124"/>
        <end position="140"/>
    </location>
</feature>
<dbReference type="Pfam" id="PF00892">
    <property type="entry name" value="EamA"/>
    <property type="match status" value="1"/>
</dbReference>
<keyword evidence="4" id="KW-1185">Reference proteome</keyword>
<feature type="domain" description="EamA" evidence="2">
    <location>
        <begin position="8"/>
        <end position="140"/>
    </location>
</feature>
<feature type="transmembrane region" description="Helical" evidence="1">
    <location>
        <begin position="146"/>
        <end position="166"/>
    </location>
</feature>
<evidence type="ECO:0000256" key="1">
    <source>
        <dbReference type="SAM" id="Phobius"/>
    </source>
</evidence>
<protein>
    <submittedName>
        <fullName evidence="3">DMT family transporter</fullName>
    </submittedName>
</protein>
<gene>
    <name evidence="3" type="ORF">L1F33_08790</name>
</gene>
<dbReference type="InterPro" id="IPR000620">
    <property type="entry name" value="EamA_dom"/>
</dbReference>
<feature type="transmembrane region" description="Helical" evidence="1">
    <location>
        <begin position="76"/>
        <end position="93"/>
    </location>
</feature>
<feature type="transmembrane region" description="Helical" evidence="1">
    <location>
        <begin position="214"/>
        <end position="233"/>
    </location>
</feature>
<feature type="transmembrane region" description="Helical" evidence="1">
    <location>
        <begin position="245"/>
        <end position="265"/>
    </location>
</feature>
<keyword evidence="1" id="KW-0812">Transmembrane</keyword>
<keyword evidence="1" id="KW-1133">Transmembrane helix</keyword>
<sequence>MMDHNERRGLALAICGFALLSTGDAVVKTMAGAWSPVAVAALRFSIGAIALSILLFRKEGLAGFRPRKPLLQLARGFCLAGATICFFSAIFVLPLATAMALTFVSPIIVALFSGPLLGERVRPAVWLVSVAALVGVGLILRPNFTTLGWVTLLPLASATFFALMVIANRASAGQGSSLSMQAFIAIVATPFLIAAAAVGHVSGVDFLAVGVPDWTVIARCAIVAATASSAHWLTYLATERAGAATIAPTTYVQMLVATTLGYLIFSDIPDAMTLLGAAIIIGAGLVLWWRTPGAAPLDD</sequence>
<reference evidence="3" key="1">
    <citation type="submission" date="2022-02" db="EMBL/GenBank/DDBJ databases">
        <title>Qipengyuania spongiae sp. nov., isolated from marine sponge.</title>
        <authorList>
            <person name="Li Z."/>
            <person name="Zhang M."/>
        </authorList>
    </citation>
    <scope>NUCLEOTIDE SEQUENCE</scope>
    <source>
        <strain evidence="3">PHS-Z21</strain>
    </source>
</reference>
<dbReference type="RefSeq" id="WP_265557522.1">
    <property type="nucleotide sequence ID" value="NZ_CP092471.1"/>
</dbReference>
<evidence type="ECO:0000313" key="3">
    <source>
        <dbReference type="EMBL" id="UVI38357.1"/>
    </source>
</evidence>
<feature type="transmembrane region" description="Helical" evidence="1">
    <location>
        <begin position="35"/>
        <end position="56"/>
    </location>
</feature>
<proteinExistence type="predicted"/>
<organism evidence="3 4">
    <name type="scientific">Qipengyuania spongiae</name>
    <dbReference type="NCBI Taxonomy" id="2909673"/>
    <lineage>
        <taxon>Bacteria</taxon>
        <taxon>Pseudomonadati</taxon>
        <taxon>Pseudomonadota</taxon>
        <taxon>Alphaproteobacteria</taxon>
        <taxon>Sphingomonadales</taxon>
        <taxon>Erythrobacteraceae</taxon>
        <taxon>Qipengyuania</taxon>
    </lineage>
</organism>
<dbReference type="PANTHER" id="PTHR22911">
    <property type="entry name" value="ACYL-MALONYL CONDENSING ENZYME-RELATED"/>
    <property type="match status" value="1"/>
</dbReference>
<dbReference type="EMBL" id="CP092471">
    <property type="protein sequence ID" value="UVI38357.1"/>
    <property type="molecule type" value="Genomic_DNA"/>
</dbReference>
<name>A0ABY5SUY3_9SPHN</name>